<dbReference type="EMBL" id="GISG01090392">
    <property type="protein sequence ID" value="MBA4634293.1"/>
    <property type="molecule type" value="Transcribed_RNA"/>
</dbReference>
<evidence type="ECO:0000256" key="2">
    <source>
        <dbReference type="ARBA" id="ARBA00023242"/>
    </source>
</evidence>
<dbReference type="SUPFAM" id="SSF54160">
    <property type="entry name" value="Chromo domain-like"/>
    <property type="match status" value="1"/>
</dbReference>
<dbReference type="PANTHER" id="PTHR46148:SF52">
    <property type="entry name" value="OS04G0603800 PROTEIN"/>
    <property type="match status" value="1"/>
</dbReference>
<dbReference type="PROSITE" id="PS00598">
    <property type="entry name" value="CHROMO_1"/>
    <property type="match status" value="1"/>
</dbReference>
<dbReference type="InterPro" id="IPR016197">
    <property type="entry name" value="Chromo-like_dom_sf"/>
</dbReference>
<proteinExistence type="predicted"/>
<reference evidence="4" key="2">
    <citation type="submission" date="2020-07" db="EMBL/GenBank/DDBJ databases">
        <authorList>
            <person name="Vera ALvarez R."/>
            <person name="Arias-Moreno D.M."/>
            <person name="Jimenez-Jacinto V."/>
            <person name="Jimenez-Bremont J.F."/>
            <person name="Swaminathan K."/>
            <person name="Moose S.P."/>
            <person name="Guerrero-Gonzalez M.L."/>
            <person name="Marino-Ramirez L."/>
            <person name="Landsman D."/>
            <person name="Rodriguez-Kessler M."/>
            <person name="Delgado-Sanchez P."/>
        </authorList>
    </citation>
    <scope>NUCLEOTIDE SEQUENCE</scope>
    <source>
        <tissue evidence="4">Cladode</tissue>
    </source>
</reference>
<sequence length="166" mass="19458">MKKWADKKRRPREFQVGDLVLVKMYAHTRLEGRHRGLLRRYEGPFPILKKVGSQAYKVELPPKIKYHPVFHVSLLKPYHGDQVDPSRGISHRAPMGVKIQHAKEVEEILADRVVRHSNQPPTRELLVKWKGLPDSEASWEPIQHLWQFKNKIEGYEDMKATRTSPE</sequence>
<name>A0A7C8Z5X2_OPUST</name>
<dbReference type="InterPro" id="IPR056924">
    <property type="entry name" value="SH3_Tf2-1"/>
</dbReference>
<accession>A0A7C8Z5X2</accession>
<protein>
    <recommendedName>
        <fullName evidence="3">Chromo domain-containing protein</fullName>
    </recommendedName>
</protein>
<dbReference type="CDD" id="cd00024">
    <property type="entry name" value="CD_CSD"/>
    <property type="match status" value="1"/>
</dbReference>
<evidence type="ECO:0000313" key="4">
    <source>
        <dbReference type="EMBL" id="MBA4634293.1"/>
    </source>
</evidence>
<dbReference type="Gene3D" id="2.40.50.40">
    <property type="match status" value="1"/>
</dbReference>
<dbReference type="InterPro" id="IPR023779">
    <property type="entry name" value="Chromodomain_CS"/>
</dbReference>
<dbReference type="PROSITE" id="PS50013">
    <property type="entry name" value="CHROMO_2"/>
    <property type="match status" value="1"/>
</dbReference>
<dbReference type="InterPro" id="IPR023780">
    <property type="entry name" value="Chromo_domain"/>
</dbReference>
<dbReference type="SMART" id="SM00298">
    <property type="entry name" value="CHROMO"/>
    <property type="match status" value="1"/>
</dbReference>
<dbReference type="PANTHER" id="PTHR46148">
    <property type="entry name" value="CHROMO DOMAIN-CONTAINING PROTEIN"/>
    <property type="match status" value="1"/>
</dbReference>
<evidence type="ECO:0000259" key="3">
    <source>
        <dbReference type="PROSITE" id="PS50013"/>
    </source>
</evidence>
<reference evidence="4" key="1">
    <citation type="journal article" date="2013" name="J. Plant Res.">
        <title>Effect of fungi and light on seed germination of three Opuntia species from semiarid lands of central Mexico.</title>
        <authorList>
            <person name="Delgado-Sanchez P."/>
            <person name="Jimenez-Bremont J.F."/>
            <person name="Guerrero-Gonzalez Mde L."/>
            <person name="Flores J."/>
        </authorList>
    </citation>
    <scope>NUCLEOTIDE SEQUENCE</scope>
    <source>
        <tissue evidence="4">Cladode</tissue>
    </source>
</reference>
<dbReference type="InterPro" id="IPR000953">
    <property type="entry name" value="Chromo/chromo_shadow_dom"/>
</dbReference>
<organism evidence="4">
    <name type="scientific">Opuntia streptacantha</name>
    <name type="common">Prickly pear cactus</name>
    <name type="synonym">Opuntia cardona</name>
    <dbReference type="NCBI Taxonomy" id="393608"/>
    <lineage>
        <taxon>Eukaryota</taxon>
        <taxon>Viridiplantae</taxon>
        <taxon>Streptophyta</taxon>
        <taxon>Embryophyta</taxon>
        <taxon>Tracheophyta</taxon>
        <taxon>Spermatophyta</taxon>
        <taxon>Magnoliopsida</taxon>
        <taxon>eudicotyledons</taxon>
        <taxon>Gunneridae</taxon>
        <taxon>Pentapetalae</taxon>
        <taxon>Caryophyllales</taxon>
        <taxon>Cactineae</taxon>
        <taxon>Cactaceae</taxon>
        <taxon>Opuntioideae</taxon>
        <taxon>Opuntia</taxon>
    </lineage>
</organism>
<comment type="subcellular location">
    <subcellularLocation>
        <location evidence="1">Nucleus</location>
    </subcellularLocation>
</comment>
<keyword evidence="2" id="KW-0539">Nucleus</keyword>
<evidence type="ECO:0000256" key="1">
    <source>
        <dbReference type="ARBA" id="ARBA00004123"/>
    </source>
</evidence>
<dbReference type="GO" id="GO:0005634">
    <property type="term" value="C:nucleus"/>
    <property type="evidence" value="ECO:0007669"/>
    <property type="project" value="UniProtKB-SubCell"/>
</dbReference>
<dbReference type="Pfam" id="PF00385">
    <property type="entry name" value="Chromo"/>
    <property type="match status" value="1"/>
</dbReference>
<dbReference type="Pfam" id="PF24626">
    <property type="entry name" value="SH3_Tf2-1"/>
    <property type="match status" value="1"/>
</dbReference>
<feature type="domain" description="Chromo" evidence="3">
    <location>
        <begin position="103"/>
        <end position="166"/>
    </location>
</feature>
<dbReference type="AlphaFoldDB" id="A0A7C8Z5X2"/>